<dbReference type="PANTHER" id="PTHR32063:SF0">
    <property type="entry name" value="SWARMING MOTILITY PROTEIN SWRC"/>
    <property type="match status" value="1"/>
</dbReference>
<keyword evidence="1" id="KW-1133">Transmembrane helix</keyword>
<organism evidence="2 3">
    <name type="scientific">Candidatus Filomicrobium marinum</name>
    <dbReference type="NCBI Taxonomy" id="1608628"/>
    <lineage>
        <taxon>Bacteria</taxon>
        <taxon>Pseudomonadati</taxon>
        <taxon>Pseudomonadota</taxon>
        <taxon>Alphaproteobacteria</taxon>
        <taxon>Hyphomicrobiales</taxon>
        <taxon>Hyphomicrobiaceae</taxon>
        <taxon>Filomicrobium</taxon>
    </lineage>
</organism>
<proteinExistence type="predicted"/>
<evidence type="ECO:0000313" key="3">
    <source>
        <dbReference type="Proteomes" id="UP000033187"/>
    </source>
</evidence>
<dbReference type="InterPro" id="IPR001036">
    <property type="entry name" value="Acrflvin-R"/>
</dbReference>
<feature type="transmembrane region" description="Helical" evidence="1">
    <location>
        <begin position="337"/>
        <end position="356"/>
    </location>
</feature>
<dbReference type="PRINTS" id="PR00702">
    <property type="entry name" value="ACRIFLAVINRP"/>
</dbReference>
<dbReference type="Gene3D" id="3.30.2090.10">
    <property type="entry name" value="Multidrug efflux transporter AcrB TolC docking domain, DN and DC subdomains"/>
    <property type="match status" value="2"/>
</dbReference>
<accession>A0A0D6JJ18</accession>
<dbReference type="Gene3D" id="3.30.70.1320">
    <property type="entry name" value="Multidrug efflux transporter AcrB pore domain like"/>
    <property type="match status" value="1"/>
</dbReference>
<feature type="transmembrane region" description="Helical" evidence="1">
    <location>
        <begin position="931"/>
        <end position="951"/>
    </location>
</feature>
<evidence type="ECO:0000256" key="1">
    <source>
        <dbReference type="SAM" id="Phobius"/>
    </source>
</evidence>
<feature type="transmembrane region" description="Helical" evidence="1">
    <location>
        <begin position="980"/>
        <end position="1001"/>
    </location>
</feature>
<protein>
    <submittedName>
        <fullName evidence="2">Acriflavin resistance protein</fullName>
    </submittedName>
</protein>
<dbReference type="Gene3D" id="3.30.70.1430">
    <property type="entry name" value="Multidrug efflux transporter AcrB pore domain"/>
    <property type="match status" value="2"/>
</dbReference>
<dbReference type="PANTHER" id="PTHR32063">
    <property type="match status" value="1"/>
</dbReference>
<dbReference type="RefSeq" id="WP_046478426.1">
    <property type="nucleotide sequence ID" value="NZ_LN829118.1"/>
</dbReference>
<dbReference type="KEGG" id="fil:BN1229_v1_2567"/>
<keyword evidence="3" id="KW-1185">Reference proteome</keyword>
<dbReference type="SUPFAM" id="SSF82866">
    <property type="entry name" value="Multidrug efflux transporter AcrB transmembrane domain"/>
    <property type="match status" value="2"/>
</dbReference>
<sequence>MFEALIKRGTLTAVITLIVCVIGIVATMRIPVQMIPDLDVRTVTVETTWSGATPQDIEKEILIEQEEYLRSIPSLERIISRSSSGSAEIELEFPYDIDLNETLIRINNALSQVPSYPENVDQPRIFASSFSANSFMYLRVSPLDGNPNQLDMDMMRDFVDDHVRVRLEGVPNVSRVNIGGGAEKQVQILVNAPALAERGLTLSDVRNALASRNRDTSGGEIESGKRRYLLRTIGRFDDLESLKDLIIVRRGDTVTRLRDVADVRLDHFEIRQHAYVNGKPIIFLSIQREAGSNVIDIKKLVLEEMEAINRNVLKPAGMALELTADDVVYVEASITNVWTNLAIGAVLATLVMFLFLRTLSGTLIGVIGIPICTIAAFLGLLLFGRTINVISLAGVAFAIGMTVDNSIVVLESIEYERRRGLDRMQAAIEGVRKVWPAVIASTMTTVLVFVPIVFIEEEAGQLYSDIAIAVAASVLASMLVAITVIPTACARIDIAGKNKQTGSMLEAGSTTLVGWLVKSRVRAVMCIAVITGLGTAVITYLTPPAEYLPEGEEPKVFARMNAPPGYNLETMHQLGLGLQTELLQYVNDDPERFKRGEVPFPALKYVFLRVNAEGLRIIGETVDPADIEPFMTAISAKYQTYAGMQAFASRGSIITSNDGGTRSVSLDISGPRLEDIFAVAAAAYRRAEEVFNNPRIQADPPTLTLSQPLVEIRPNWQRAAELGMNANDLGFTVAALTDGAFAGYFYQDDEKIDLYFYAHDPSNVAVENIEKLPVYTPQGTMVPLSALADVRETVDTSTIRRINGRRTVTLNIIPPPSIALETGVEIVEREVVDHLRRTGQIPQNIALDISGASDQLERTRDALSGNYVVAIIIIYLLLVAVFSHWGYPILIMTTIPLGIASGIVGLALINLAGAALPSIGLTGFHQPFDMISMLGFLILMGTVVNNPILVVDRTSYNVREMGMDARQAVTEAVQSRIRPITMTTLTTIIALAPLVFIPGAGTELYRGVGAIVLFGILGSTIVTLTFLPSLTALVFQYIRSPSTASGAETSKA</sequence>
<feature type="transmembrane region" description="Helical" evidence="1">
    <location>
        <begin position="899"/>
        <end position="919"/>
    </location>
</feature>
<dbReference type="SUPFAM" id="SSF82693">
    <property type="entry name" value="Multidrug efflux transporter AcrB pore domain, PN1, PN2, PC1 and PC2 subdomains"/>
    <property type="match status" value="2"/>
</dbReference>
<evidence type="ECO:0000313" key="2">
    <source>
        <dbReference type="EMBL" id="CPR21916.1"/>
    </source>
</evidence>
<dbReference type="KEGG" id="fiy:BN1229_v1_3349"/>
<dbReference type="GO" id="GO:0042910">
    <property type="term" value="F:xenobiotic transmembrane transporter activity"/>
    <property type="evidence" value="ECO:0007669"/>
    <property type="project" value="TreeGrafter"/>
</dbReference>
<feature type="transmembrane region" description="Helical" evidence="1">
    <location>
        <begin position="867"/>
        <end position="887"/>
    </location>
</feature>
<keyword evidence="1" id="KW-0812">Transmembrane</keyword>
<feature type="transmembrane region" description="Helical" evidence="1">
    <location>
        <begin position="12"/>
        <end position="32"/>
    </location>
</feature>
<dbReference type="Gene3D" id="1.20.1640.10">
    <property type="entry name" value="Multidrug efflux transporter AcrB transmembrane domain"/>
    <property type="match status" value="2"/>
</dbReference>
<feature type="transmembrane region" description="Helical" evidence="1">
    <location>
        <begin position="363"/>
        <end position="383"/>
    </location>
</feature>
<feature type="transmembrane region" description="Helical" evidence="1">
    <location>
        <begin position="434"/>
        <end position="454"/>
    </location>
</feature>
<dbReference type="EMBL" id="LN829119">
    <property type="protein sequence ID" value="CPR21916.1"/>
    <property type="molecule type" value="Genomic_DNA"/>
</dbReference>
<reference evidence="3" key="1">
    <citation type="submission" date="2015-02" db="EMBL/GenBank/DDBJ databases">
        <authorList>
            <person name="Chooi Y.-H."/>
        </authorList>
    </citation>
    <scope>NUCLEOTIDE SEQUENCE [LARGE SCALE GENOMIC DNA]</scope>
    <source>
        <strain evidence="3">strain Y</strain>
    </source>
</reference>
<keyword evidence="1" id="KW-0472">Membrane</keyword>
<name>A0A0D6JJ18_9HYPH</name>
<dbReference type="OrthoDB" id="8308837at2"/>
<feature type="transmembrane region" description="Helical" evidence="1">
    <location>
        <begin position="466"/>
        <end position="490"/>
    </location>
</feature>
<dbReference type="Gene3D" id="3.30.70.1440">
    <property type="entry name" value="Multidrug efflux transporter AcrB pore domain"/>
    <property type="match status" value="1"/>
</dbReference>
<feature type="transmembrane region" description="Helical" evidence="1">
    <location>
        <begin position="523"/>
        <end position="541"/>
    </location>
</feature>
<dbReference type="GO" id="GO:0005886">
    <property type="term" value="C:plasma membrane"/>
    <property type="evidence" value="ECO:0007669"/>
    <property type="project" value="TreeGrafter"/>
</dbReference>
<feature type="transmembrane region" description="Helical" evidence="1">
    <location>
        <begin position="389"/>
        <end position="413"/>
    </location>
</feature>
<dbReference type="SUPFAM" id="SSF82714">
    <property type="entry name" value="Multidrug efflux transporter AcrB TolC docking domain, DN and DC subdomains"/>
    <property type="match status" value="2"/>
</dbReference>
<dbReference type="Proteomes" id="UP000033187">
    <property type="component" value="Chromosome 1"/>
</dbReference>
<dbReference type="AlphaFoldDB" id="A0A0D6JJ18"/>
<dbReference type="Pfam" id="PF00873">
    <property type="entry name" value="ACR_tran"/>
    <property type="match status" value="1"/>
</dbReference>
<gene>
    <name evidence="2" type="ORF">YBN1229_v1_3349</name>
</gene>
<dbReference type="InterPro" id="IPR027463">
    <property type="entry name" value="AcrB_DN_DC_subdom"/>
</dbReference>
<feature type="transmembrane region" description="Helical" evidence="1">
    <location>
        <begin position="1007"/>
        <end position="1035"/>
    </location>
</feature>